<accession>A0A8J2NQT2</accession>
<dbReference type="AlphaFoldDB" id="A0A8J2NQT2"/>
<gene>
    <name evidence="3" type="ORF">AFUS01_LOCUS459</name>
</gene>
<keyword evidence="2" id="KW-1133">Transmembrane helix</keyword>
<reference evidence="3" key="1">
    <citation type="submission" date="2021-06" db="EMBL/GenBank/DDBJ databases">
        <authorList>
            <person name="Hodson N. C."/>
            <person name="Mongue J. A."/>
            <person name="Jaron S. K."/>
        </authorList>
    </citation>
    <scope>NUCLEOTIDE SEQUENCE</scope>
</reference>
<comment type="caution">
    <text evidence="3">The sequence shown here is derived from an EMBL/GenBank/DDBJ whole genome shotgun (WGS) entry which is preliminary data.</text>
</comment>
<feature type="region of interest" description="Disordered" evidence="1">
    <location>
        <begin position="45"/>
        <end position="104"/>
    </location>
</feature>
<dbReference type="Pfam" id="PF13896">
    <property type="entry name" value="Glyco_transf_49"/>
    <property type="match status" value="1"/>
</dbReference>
<feature type="non-terminal residue" evidence="3">
    <location>
        <position position="1"/>
    </location>
</feature>
<feature type="compositionally biased region" description="Low complexity" evidence="1">
    <location>
        <begin position="123"/>
        <end position="139"/>
    </location>
</feature>
<dbReference type="EMBL" id="CAJVCH010002107">
    <property type="protein sequence ID" value="CAG7642835.1"/>
    <property type="molecule type" value="Genomic_DNA"/>
</dbReference>
<feature type="region of interest" description="Disordered" evidence="1">
    <location>
        <begin position="117"/>
        <end position="139"/>
    </location>
</feature>
<proteinExistence type="predicted"/>
<dbReference type="OrthoDB" id="9974378at2759"/>
<dbReference type="PANTHER" id="PTHR47412:SF1">
    <property type="entry name" value="FI01434P-RELATED"/>
    <property type="match status" value="1"/>
</dbReference>
<keyword evidence="2" id="KW-0812">Transmembrane</keyword>
<feature type="compositionally biased region" description="Low complexity" evidence="1">
    <location>
        <begin position="45"/>
        <end position="58"/>
    </location>
</feature>
<evidence type="ECO:0000256" key="1">
    <source>
        <dbReference type="SAM" id="MobiDB-lite"/>
    </source>
</evidence>
<sequence>MVARHWLFRVSVAANLFVLVYLALYSTSSNYPSSATTVETSAVATSSSNSNSNNNNNNDAGNVAPQSSSLVMTRENLLSKSSVSDKEETLDENGVPVAVPESMVPLQPQQIVVADDAAETDSNDNSITNNNNNPSSNAVSDDLLLRHEDENDRSSGNSNNNNKEMLNESNAVILDKGSKPERERIFPCDDLSSRNYFGQRGPFWVLYNYVKASRQFACDESVTYTTHADYTFLDNLVPLLDRWQGPVSLSLYCPGTDYDETLTRIQYLRECSSPLVKELVTFHLFFDHKHIPKNLTKTPWKKWEKSPANCSSEPKFGEKIVTFKKQKKLPYPVNVARNVAREMAQTHYVLASDIELYPNPNLIQNFLDMVRRNDTKLRRPNPKLFVLPIFEVEANVTALPYDKAELQSMLDKSIAIPFH</sequence>
<feature type="non-terminal residue" evidence="3">
    <location>
        <position position="419"/>
    </location>
</feature>
<evidence type="ECO:0000313" key="3">
    <source>
        <dbReference type="EMBL" id="CAG7642835.1"/>
    </source>
</evidence>
<protein>
    <submittedName>
        <fullName evidence="3">Uncharacterized protein</fullName>
    </submittedName>
</protein>
<evidence type="ECO:0000313" key="4">
    <source>
        <dbReference type="Proteomes" id="UP000708208"/>
    </source>
</evidence>
<name>A0A8J2NQT2_9HEXA</name>
<dbReference type="Proteomes" id="UP000708208">
    <property type="component" value="Unassembled WGS sequence"/>
</dbReference>
<feature type="transmembrane region" description="Helical" evidence="2">
    <location>
        <begin position="6"/>
        <end position="24"/>
    </location>
</feature>
<keyword evidence="4" id="KW-1185">Reference proteome</keyword>
<feature type="compositionally biased region" description="Polar residues" evidence="1">
    <location>
        <begin position="64"/>
        <end position="82"/>
    </location>
</feature>
<dbReference type="PANTHER" id="PTHR47412">
    <property type="entry name" value="FI01434P-RELATED"/>
    <property type="match status" value="1"/>
</dbReference>
<evidence type="ECO:0000256" key="2">
    <source>
        <dbReference type="SAM" id="Phobius"/>
    </source>
</evidence>
<keyword evidence="2" id="KW-0472">Membrane</keyword>
<organism evidence="3 4">
    <name type="scientific">Allacma fusca</name>
    <dbReference type="NCBI Taxonomy" id="39272"/>
    <lineage>
        <taxon>Eukaryota</taxon>
        <taxon>Metazoa</taxon>
        <taxon>Ecdysozoa</taxon>
        <taxon>Arthropoda</taxon>
        <taxon>Hexapoda</taxon>
        <taxon>Collembola</taxon>
        <taxon>Symphypleona</taxon>
        <taxon>Sminthuridae</taxon>
        <taxon>Allacma</taxon>
    </lineage>
</organism>